<feature type="compositionally biased region" description="Low complexity" evidence="1">
    <location>
        <begin position="132"/>
        <end position="143"/>
    </location>
</feature>
<evidence type="ECO:0000256" key="1">
    <source>
        <dbReference type="SAM" id="MobiDB-lite"/>
    </source>
</evidence>
<evidence type="ECO:0000313" key="3">
    <source>
        <dbReference type="Proteomes" id="UP000244336"/>
    </source>
</evidence>
<dbReference type="EMBL" id="CM009757">
    <property type="protein sequence ID" value="PUZ42082.1"/>
    <property type="molecule type" value="Genomic_DNA"/>
</dbReference>
<dbReference type="Proteomes" id="UP000244336">
    <property type="component" value="Chromosome 9"/>
</dbReference>
<reference evidence="2 3" key="1">
    <citation type="submission" date="2018-04" db="EMBL/GenBank/DDBJ databases">
        <title>WGS assembly of Panicum hallii var. hallii HAL2.</title>
        <authorList>
            <person name="Lovell J."/>
            <person name="Jenkins J."/>
            <person name="Lowry D."/>
            <person name="Mamidi S."/>
            <person name="Sreedasyam A."/>
            <person name="Weng X."/>
            <person name="Barry K."/>
            <person name="Bonette J."/>
            <person name="Campitelli B."/>
            <person name="Daum C."/>
            <person name="Gordon S."/>
            <person name="Gould B."/>
            <person name="Lipzen A."/>
            <person name="MacQueen A."/>
            <person name="Palacio-Mejia J."/>
            <person name="Plott C."/>
            <person name="Shakirov E."/>
            <person name="Shu S."/>
            <person name="Yoshinaga Y."/>
            <person name="Zane M."/>
            <person name="Rokhsar D."/>
            <person name="Grimwood J."/>
            <person name="Schmutz J."/>
            <person name="Juenger T."/>
        </authorList>
    </citation>
    <scope>NUCLEOTIDE SEQUENCE [LARGE SCALE GENOMIC DNA]</scope>
    <source>
        <strain evidence="3">cv. HAL2</strain>
    </source>
</reference>
<organism evidence="2 3">
    <name type="scientific">Panicum hallii var. hallii</name>
    <dbReference type="NCBI Taxonomy" id="1504633"/>
    <lineage>
        <taxon>Eukaryota</taxon>
        <taxon>Viridiplantae</taxon>
        <taxon>Streptophyta</taxon>
        <taxon>Embryophyta</taxon>
        <taxon>Tracheophyta</taxon>
        <taxon>Spermatophyta</taxon>
        <taxon>Magnoliopsida</taxon>
        <taxon>Liliopsida</taxon>
        <taxon>Poales</taxon>
        <taxon>Poaceae</taxon>
        <taxon>PACMAD clade</taxon>
        <taxon>Panicoideae</taxon>
        <taxon>Panicodae</taxon>
        <taxon>Paniceae</taxon>
        <taxon>Panicinae</taxon>
        <taxon>Panicum</taxon>
        <taxon>Panicum sect. Panicum</taxon>
    </lineage>
</organism>
<feature type="compositionally biased region" description="Low complexity" evidence="1">
    <location>
        <begin position="48"/>
        <end position="77"/>
    </location>
</feature>
<sequence length="236" mass="25005">MRWSSTRRVAKPAAAGGRQSATARGVPGLRLRLSPCAPGPALQETRRGSPARARARGPSGPAVSSAPAAAPTASGSGTWPAFIDRARKQGSPVWRPDRAQARATPRPGLRRAVGAERPARSRCVRHGGTGTGPAPHRQGAAARHAGHGGRKRGTALRRCVRACLARFLVSLTGSPGGTALTAFTSPVRARGHQFPRSWRGPPTPADMYTSPPVPGNRPRFFESLRNRAPSVRYKYK</sequence>
<dbReference type="Gramene" id="PUZ42082">
    <property type="protein sequence ID" value="PUZ42082"/>
    <property type="gene ID" value="GQ55_9G555800"/>
</dbReference>
<dbReference type="AlphaFoldDB" id="A0A2T7CFF7"/>
<gene>
    <name evidence="2" type="ORF">GQ55_9G555800</name>
</gene>
<feature type="region of interest" description="Disordered" evidence="1">
    <location>
        <begin position="191"/>
        <end position="219"/>
    </location>
</feature>
<proteinExistence type="predicted"/>
<feature type="region of interest" description="Disordered" evidence="1">
    <location>
        <begin position="1"/>
        <end position="152"/>
    </location>
</feature>
<protein>
    <submittedName>
        <fullName evidence="2">Uncharacterized protein</fullName>
    </submittedName>
</protein>
<evidence type="ECO:0000313" key="2">
    <source>
        <dbReference type="EMBL" id="PUZ42082.1"/>
    </source>
</evidence>
<accession>A0A2T7CFF7</accession>
<name>A0A2T7CFF7_9POAL</name>
<keyword evidence="3" id="KW-1185">Reference proteome</keyword>